<dbReference type="Proteomes" id="UP001386437">
    <property type="component" value="Unassembled WGS sequence"/>
</dbReference>
<reference evidence="12 13" key="1">
    <citation type="journal article" date="2022" name="Arch. Microbiol.">
        <title>Paraburkholderia bengalensis sp. nov. isolated from roots of Oryza sativa, IR64.</title>
        <authorList>
            <person name="Nag P."/>
            <person name="Mondal N."/>
            <person name="Sarkar J."/>
            <person name="Das S."/>
        </authorList>
    </citation>
    <scope>NUCLEOTIDE SEQUENCE [LARGE SCALE GENOMIC DNA]</scope>
    <source>
        <strain evidence="12 13">IR64_4_BI</strain>
    </source>
</reference>
<dbReference type="SMART" id="SM00829">
    <property type="entry name" value="PKS_ER"/>
    <property type="match status" value="1"/>
</dbReference>
<dbReference type="InterPro" id="IPR011032">
    <property type="entry name" value="GroES-like_sf"/>
</dbReference>
<evidence type="ECO:0000256" key="3">
    <source>
        <dbReference type="ARBA" id="ARBA00022832"/>
    </source>
</evidence>
<dbReference type="EC" id="1.3.1.104" evidence="9"/>
<gene>
    <name evidence="12" type="ORF">H3V53_35795</name>
</gene>
<keyword evidence="13" id="KW-1185">Reference proteome</keyword>
<dbReference type="RefSeq" id="WP_336601939.1">
    <property type="nucleotide sequence ID" value="NZ_JACFYJ010000104.1"/>
</dbReference>
<dbReference type="InterPro" id="IPR013154">
    <property type="entry name" value="ADH-like_N"/>
</dbReference>
<evidence type="ECO:0000256" key="6">
    <source>
        <dbReference type="ARBA" id="ARBA00023002"/>
    </source>
</evidence>
<evidence type="ECO:0000313" key="13">
    <source>
        <dbReference type="Proteomes" id="UP001386437"/>
    </source>
</evidence>
<evidence type="ECO:0000256" key="5">
    <source>
        <dbReference type="ARBA" id="ARBA00022946"/>
    </source>
</evidence>
<keyword evidence="2" id="KW-0444">Lipid biosynthesis</keyword>
<accession>A0ABU8J2X3</accession>
<dbReference type="Pfam" id="PF00107">
    <property type="entry name" value="ADH_zinc_N"/>
    <property type="match status" value="1"/>
</dbReference>
<keyword evidence="7" id="KW-0443">Lipid metabolism</keyword>
<comment type="catalytic activity">
    <reaction evidence="10">
        <text>a 2,3-saturated acyl-[ACP] + NADP(+) = a (2E)-enoyl-[ACP] + NADPH + H(+)</text>
        <dbReference type="Rhea" id="RHEA:22564"/>
        <dbReference type="Rhea" id="RHEA-COMP:9925"/>
        <dbReference type="Rhea" id="RHEA-COMP:9926"/>
        <dbReference type="ChEBI" id="CHEBI:15378"/>
        <dbReference type="ChEBI" id="CHEBI:57783"/>
        <dbReference type="ChEBI" id="CHEBI:58349"/>
        <dbReference type="ChEBI" id="CHEBI:78784"/>
        <dbReference type="ChEBI" id="CHEBI:78785"/>
        <dbReference type="EC" id="1.3.1.104"/>
    </reaction>
</comment>
<evidence type="ECO:0000256" key="4">
    <source>
        <dbReference type="ARBA" id="ARBA00022857"/>
    </source>
</evidence>
<keyword evidence="3" id="KW-0276">Fatty acid metabolism</keyword>
<evidence type="ECO:0000256" key="10">
    <source>
        <dbReference type="ARBA" id="ARBA00048843"/>
    </source>
</evidence>
<dbReference type="InterPro" id="IPR013149">
    <property type="entry name" value="ADH-like_C"/>
</dbReference>
<sequence length="323" mass="34251">MKSIQLTGYGTPADVVKLVDVPGVGAPAPDEIIIDVEAAPVEPSDLYMIAGIYGNLPPLPHILGIQGVGRVSAAGSSVKHVKEGDRVLVPPFAPSWVERVKTNATWLRPLPQADVNQLAMLGINPATAYLILTQFVQLKPGDWIIQNAANSSVGRAVIAIAKAKNIRTVNVVRRAEVVSEIEALGGDIVLVDGPGLAERVSSATGNAKIVLGLDGVGDTATQNLLNAVTLYGTVVIWSGMSGQPFTASGPRLLFFDQTIRGFWIFNYFRTPDPIKVSAMYEELVPLVAAGELTFPVAGEYSFEQHLAAISVAEKYSGKAILCP</sequence>
<dbReference type="InterPro" id="IPR051034">
    <property type="entry name" value="Mito_Enoyl-ACP_Reductase"/>
</dbReference>
<feature type="domain" description="Enoyl reductase (ER)" evidence="11">
    <location>
        <begin position="10"/>
        <end position="321"/>
    </location>
</feature>
<evidence type="ECO:0000313" key="12">
    <source>
        <dbReference type="EMBL" id="MEI6002298.1"/>
    </source>
</evidence>
<proteinExistence type="inferred from homology"/>
<evidence type="ECO:0000256" key="9">
    <source>
        <dbReference type="ARBA" id="ARBA00038963"/>
    </source>
</evidence>
<dbReference type="CDD" id="cd05282">
    <property type="entry name" value="ETR_like"/>
    <property type="match status" value="1"/>
</dbReference>
<dbReference type="PANTHER" id="PTHR43981">
    <property type="entry name" value="ENOYL-[ACYL-CARRIER-PROTEIN] REDUCTASE, MITOCHONDRIAL"/>
    <property type="match status" value="1"/>
</dbReference>
<dbReference type="Pfam" id="PF08240">
    <property type="entry name" value="ADH_N"/>
    <property type="match status" value="1"/>
</dbReference>
<keyword evidence="6" id="KW-0560">Oxidoreductase</keyword>
<comment type="caution">
    <text evidence="12">The sequence shown here is derived from an EMBL/GenBank/DDBJ whole genome shotgun (WGS) entry which is preliminary data.</text>
</comment>
<evidence type="ECO:0000256" key="7">
    <source>
        <dbReference type="ARBA" id="ARBA00023098"/>
    </source>
</evidence>
<dbReference type="Gene3D" id="3.90.180.10">
    <property type="entry name" value="Medium-chain alcohol dehydrogenases, catalytic domain"/>
    <property type="match status" value="1"/>
</dbReference>
<dbReference type="EMBL" id="JACFYJ010000104">
    <property type="protein sequence ID" value="MEI6002298.1"/>
    <property type="molecule type" value="Genomic_DNA"/>
</dbReference>
<keyword evidence="4" id="KW-0521">NADP</keyword>
<organism evidence="12 13">
    <name type="scientific">Paraburkholderia bengalensis</name>
    <dbReference type="NCBI Taxonomy" id="2747562"/>
    <lineage>
        <taxon>Bacteria</taxon>
        <taxon>Pseudomonadati</taxon>
        <taxon>Pseudomonadota</taxon>
        <taxon>Betaproteobacteria</taxon>
        <taxon>Burkholderiales</taxon>
        <taxon>Burkholderiaceae</taxon>
        <taxon>Paraburkholderia</taxon>
    </lineage>
</organism>
<dbReference type="InterPro" id="IPR020843">
    <property type="entry name" value="ER"/>
</dbReference>
<dbReference type="PANTHER" id="PTHR43981:SF2">
    <property type="entry name" value="ENOYL-[ACYL-CARRIER-PROTEIN] REDUCTASE, MITOCHONDRIAL"/>
    <property type="match status" value="1"/>
</dbReference>
<dbReference type="SUPFAM" id="SSF50129">
    <property type="entry name" value="GroES-like"/>
    <property type="match status" value="1"/>
</dbReference>
<protein>
    <recommendedName>
        <fullName evidence="9">enoyl-[acyl-carrier-protein] reductase</fullName>
        <ecNumber evidence="9">1.3.1.104</ecNumber>
    </recommendedName>
</protein>
<dbReference type="Gene3D" id="3.40.50.720">
    <property type="entry name" value="NAD(P)-binding Rossmann-like Domain"/>
    <property type="match status" value="1"/>
</dbReference>
<name>A0ABU8J2X3_9BURK</name>
<evidence type="ECO:0000256" key="8">
    <source>
        <dbReference type="ARBA" id="ARBA00023160"/>
    </source>
</evidence>
<evidence type="ECO:0000259" key="11">
    <source>
        <dbReference type="SMART" id="SM00829"/>
    </source>
</evidence>
<comment type="similarity">
    <text evidence="1">Belongs to the zinc-containing alcohol dehydrogenase family. Quinone oxidoreductase subfamily.</text>
</comment>
<dbReference type="SUPFAM" id="SSF51735">
    <property type="entry name" value="NAD(P)-binding Rossmann-fold domains"/>
    <property type="match status" value="1"/>
</dbReference>
<evidence type="ECO:0000256" key="2">
    <source>
        <dbReference type="ARBA" id="ARBA00022516"/>
    </source>
</evidence>
<dbReference type="InterPro" id="IPR036291">
    <property type="entry name" value="NAD(P)-bd_dom_sf"/>
</dbReference>
<evidence type="ECO:0000256" key="1">
    <source>
        <dbReference type="ARBA" id="ARBA00010371"/>
    </source>
</evidence>
<keyword evidence="8" id="KW-0275">Fatty acid biosynthesis</keyword>
<keyword evidence="5" id="KW-0809">Transit peptide</keyword>